<comment type="caution">
    <text evidence="1">The sequence shown here is derived from an EMBL/GenBank/DDBJ whole genome shotgun (WGS) entry which is preliminary data.</text>
</comment>
<reference evidence="1 2" key="1">
    <citation type="submission" date="2020-02" db="EMBL/GenBank/DDBJ databases">
        <title>Whole-genome analyses of novel actinobacteria.</title>
        <authorList>
            <person name="Sahin N."/>
        </authorList>
    </citation>
    <scope>NUCLEOTIDE SEQUENCE [LARGE SCALE GENOMIC DNA]</scope>
    <source>
        <strain evidence="1 2">A7024</strain>
    </source>
</reference>
<dbReference type="RefSeq" id="WP_165238469.1">
    <property type="nucleotide sequence ID" value="NZ_JAAKZV010000071.1"/>
</dbReference>
<evidence type="ECO:0000313" key="1">
    <source>
        <dbReference type="EMBL" id="NGN65740.1"/>
    </source>
</evidence>
<accession>A0A6G4U1W1</accession>
<proteinExistence type="predicted"/>
<dbReference type="AlphaFoldDB" id="A0A6G4U1W1"/>
<keyword evidence="2" id="KW-1185">Reference proteome</keyword>
<dbReference type="InterPro" id="IPR015797">
    <property type="entry name" value="NUDIX_hydrolase-like_dom_sf"/>
</dbReference>
<sequence length="211" mass="22776">MTGTNGDGDAYERLRQQRPQLFRNLPGGIDILHDAADDEVGVVYQDPYITILRDPVRFPDGERGTYIRLLDSATGPSCVLLPLLGPEVVLVEHFRHATREWHLEVPRGHGTSGLSGAENAAKELAEELGTTADELIPLGLLHPDTGLRGGHAELFAARIAAIGEVDRGEGIRRALPVPVAEAEELIRTGGITDAFTIAVLTRARLAGLLDR</sequence>
<protein>
    <submittedName>
        <fullName evidence="1">NUDIX hydrolase</fullName>
    </submittedName>
</protein>
<dbReference type="Proteomes" id="UP000481583">
    <property type="component" value="Unassembled WGS sequence"/>
</dbReference>
<dbReference type="GO" id="GO:0016787">
    <property type="term" value="F:hydrolase activity"/>
    <property type="evidence" value="ECO:0007669"/>
    <property type="project" value="UniProtKB-KW"/>
</dbReference>
<name>A0A6G4U1W1_9ACTN</name>
<evidence type="ECO:0000313" key="2">
    <source>
        <dbReference type="Proteomes" id="UP000481583"/>
    </source>
</evidence>
<dbReference type="EMBL" id="JAAKZV010000071">
    <property type="protein sequence ID" value="NGN65740.1"/>
    <property type="molecule type" value="Genomic_DNA"/>
</dbReference>
<dbReference type="SUPFAM" id="SSF55811">
    <property type="entry name" value="Nudix"/>
    <property type="match status" value="1"/>
</dbReference>
<gene>
    <name evidence="1" type="ORF">G5C51_17770</name>
</gene>
<organism evidence="1 2">
    <name type="scientific">Streptomyces coryli</name>
    <dbReference type="NCBI Taxonomy" id="1128680"/>
    <lineage>
        <taxon>Bacteria</taxon>
        <taxon>Bacillati</taxon>
        <taxon>Actinomycetota</taxon>
        <taxon>Actinomycetes</taxon>
        <taxon>Kitasatosporales</taxon>
        <taxon>Streptomycetaceae</taxon>
        <taxon>Streptomyces</taxon>
    </lineage>
</organism>
<dbReference type="Gene3D" id="3.90.79.10">
    <property type="entry name" value="Nucleoside Triphosphate Pyrophosphohydrolase"/>
    <property type="match status" value="1"/>
</dbReference>
<keyword evidence="1" id="KW-0378">Hydrolase</keyword>
<dbReference type="CDD" id="cd03424">
    <property type="entry name" value="NUDIX_ADPRase_Nudt5_UGPPase_Nudt14"/>
    <property type="match status" value="1"/>
</dbReference>